<dbReference type="RefSeq" id="WP_152828269.1">
    <property type="nucleotide sequence ID" value="NZ_WHUT02000011.1"/>
</dbReference>
<dbReference type="Proteomes" id="UP000484076">
    <property type="component" value="Unassembled WGS sequence"/>
</dbReference>
<keyword evidence="2" id="KW-1185">Reference proteome</keyword>
<proteinExistence type="predicted"/>
<dbReference type="EMBL" id="WHUT02000011">
    <property type="protein sequence ID" value="NUB46102.1"/>
    <property type="molecule type" value="Genomic_DNA"/>
</dbReference>
<dbReference type="AlphaFoldDB" id="A0A8X8KS66"/>
<accession>A0A8X8KS66</accession>
<gene>
    <name evidence="1" type="ORF">GEU84_017030</name>
</gene>
<comment type="caution">
    <text evidence="1">The sequence shown here is derived from an EMBL/GenBank/DDBJ whole genome shotgun (WGS) entry which is preliminary data.</text>
</comment>
<evidence type="ECO:0000313" key="2">
    <source>
        <dbReference type="Proteomes" id="UP000484076"/>
    </source>
</evidence>
<organism evidence="1 2">
    <name type="scientific">Fertoeibacter niger</name>
    <dbReference type="NCBI Taxonomy" id="2656921"/>
    <lineage>
        <taxon>Bacteria</taxon>
        <taxon>Pseudomonadati</taxon>
        <taxon>Pseudomonadota</taxon>
        <taxon>Alphaproteobacteria</taxon>
        <taxon>Rhodobacterales</taxon>
        <taxon>Paracoccaceae</taxon>
        <taxon>Fertoeibacter</taxon>
    </lineage>
</organism>
<evidence type="ECO:0000313" key="1">
    <source>
        <dbReference type="EMBL" id="NUB46102.1"/>
    </source>
</evidence>
<protein>
    <submittedName>
        <fullName evidence="1">Uncharacterized protein</fullName>
    </submittedName>
</protein>
<name>A0A8X8KS66_9RHOB</name>
<sequence>MTLLQTQPCLVLVDRSGELGWLGQFPDFVTGQTAMAHWLKAPDRDPEDAAFILPILGFGRTALEG</sequence>
<reference evidence="1" key="1">
    <citation type="submission" date="2020-05" db="EMBL/GenBank/DDBJ databases">
        <title>Fertoebacter nigrum gen. nov., sp. nov., a new member of the family Rhodobacteraceae.</title>
        <authorList>
            <person name="Szuroczki S."/>
            <person name="Abbaszade G."/>
            <person name="Buni D."/>
            <person name="Schumann P."/>
            <person name="Toth E."/>
        </authorList>
    </citation>
    <scope>NUCLEOTIDE SEQUENCE</scope>
    <source>
        <strain evidence="1">RG-N-1a</strain>
    </source>
</reference>